<proteinExistence type="predicted"/>
<dbReference type="PROSITE" id="PS00518">
    <property type="entry name" value="ZF_RING_1"/>
    <property type="match status" value="1"/>
</dbReference>
<feature type="domain" description="RING-type" evidence="5">
    <location>
        <begin position="218"/>
        <end position="258"/>
    </location>
</feature>
<dbReference type="PANTHER" id="PTHR23041:SF78">
    <property type="entry name" value="E3 UBIQUITIN-PROTEIN LIGASE RNF4"/>
    <property type="match status" value="1"/>
</dbReference>
<dbReference type="Pfam" id="PF13923">
    <property type="entry name" value="zf-C3HC4_2"/>
    <property type="match status" value="1"/>
</dbReference>
<evidence type="ECO:0000256" key="4">
    <source>
        <dbReference type="PROSITE-ProRule" id="PRU00175"/>
    </source>
</evidence>
<evidence type="ECO:0000256" key="3">
    <source>
        <dbReference type="ARBA" id="ARBA00022833"/>
    </source>
</evidence>
<keyword evidence="1" id="KW-0479">Metal-binding</keyword>
<dbReference type="KEGG" id="dhe:111604401"/>
<reference evidence="7" key="1">
    <citation type="submission" date="2025-08" db="UniProtKB">
        <authorList>
            <consortium name="RefSeq"/>
        </authorList>
    </citation>
    <scope>IDENTIFICATION</scope>
    <source>
        <strain evidence="7">15085-1641.00</strain>
        <tissue evidence="7">Whole body</tissue>
    </source>
</reference>
<protein>
    <submittedName>
        <fullName evidence="7">Uncharacterized protein LOC111604401 isoform X1</fullName>
    </submittedName>
</protein>
<keyword evidence="2 4" id="KW-0863">Zinc-finger</keyword>
<keyword evidence="3" id="KW-0862">Zinc</keyword>
<evidence type="ECO:0000256" key="1">
    <source>
        <dbReference type="ARBA" id="ARBA00022723"/>
    </source>
</evidence>
<evidence type="ECO:0000313" key="7">
    <source>
        <dbReference type="RefSeq" id="XP_023178220.2"/>
    </source>
</evidence>
<keyword evidence="6" id="KW-1185">Reference proteome</keyword>
<dbReference type="SUPFAM" id="SSF57850">
    <property type="entry name" value="RING/U-box"/>
    <property type="match status" value="1"/>
</dbReference>
<dbReference type="GO" id="GO:0008270">
    <property type="term" value="F:zinc ion binding"/>
    <property type="evidence" value="ECO:0007669"/>
    <property type="project" value="UniProtKB-KW"/>
</dbReference>
<dbReference type="SMART" id="SM00184">
    <property type="entry name" value="RING"/>
    <property type="match status" value="1"/>
</dbReference>
<evidence type="ECO:0000256" key="2">
    <source>
        <dbReference type="ARBA" id="ARBA00022771"/>
    </source>
</evidence>
<dbReference type="PROSITE" id="PS50089">
    <property type="entry name" value="ZF_RING_2"/>
    <property type="match status" value="1"/>
</dbReference>
<dbReference type="AlphaFoldDB" id="A0A6J1MMI7"/>
<dbReference type="RefSeq" id="XP_023178220.2">
    <property type="nucleotide sequence ID" value="XM_023322452.2"/>
</dbReference>
<dbReference type="InterPro" id="IPR047134">
    <property type="entry name" value="RNF4"/>
</dbReference>
<dbReference type="OrthoDB" id="6105938at2759"/>
<evidence type="ECO:0000313" key="6">
    <source>
        <dbReference type="Proteomes" id="UP000504633"/>
    </source>
</evidence>
<dbReference type="InterPro" id="IPR001841">
    <property type="entry name" value="Znf_RING"/>
</dbReference>
<dbReference type="InterPro" id="IPR013083">
    <property type="entry name" value="Znf_RING/FYVE/PHD"/>
</dbReference>
<gene>
    <name evidence="7" type="primary">LOC111604401</name>
</gene>
<dbReference type="Proteomes" id="UP000504633">
    <property type="component" value="Unplaced"/>
</dbReference>
<dbReference type="InterPro" id="IPR017907">
    <property type="entry name" value="Znf_RING_CS"/>
</dbReference>
<organism evidence="6 7">
    <name type="scientific">Drosophila hydei</name>
    <name type="common">Fruit fly</name>
    <dbReference type="NCBI Taxonomy" id="7224"/>
    <lineage>
        <taxon>Eukaryota</taxon>
        <taxon>Metazoa</taxon>
        <taxon>Ecdysozoa</taxon>
        <taxon>Arthropoda</taxon>
        <taxon>Hexapoda</taxon>
        <taxon>Insecta</taxon>
        <taxon>Pterygota</taxon>
        <taxon>Neoptera</taxon>
        <taxon>Endopterygota</taxon>
        <taxon>Diptera</taxon>
        <taxon>Brachycera</taxon>
        <taxon>Muscomorpha</taxon>
        <taxon>Ephydroidea</taxon>
        <taxon>Drosophilidae</taxon>
        <taxon>Drosophila</taxon>
    </lineage>
</organism>
<dbReference type="GO" id="GO:0045944">
    <property type="term" value="P:positive regulation of transcription by RNA polymerase II"/>
    <property type="evidence" value="ECO:0007669"/>
    <property type="project" value="TreeGrafter"/>
</dbReference>
<name>A0A6J1MMI7_DROHY</name>
<dbReference type="PANTHER" id="PTHR23041">
    <property type="entry name" value="RING FINGER DOMAIN-CONTAINING"/>
    <property type="match status" value="1"/>
</dbReference>
<dbReference type="GeneID" id="111604401"/>
<sequence length="271" mass="30450">MSQSTRRSQFALNSSAAEKCLRDDLFYNQLYKSYNISNLGVSASPRSETDKYRTSSMIDYRQIDAELARIQFEYDNMNMAHYGLFTDNNKLPDMFDHCCDPEPNLMDSALKAEACFPTAIQAPPRYMNFRQAGASRANPIAAEPVQRRQQARDLAEMSYNLPPSTMITGSQVISLADEPALLPVQIMSSTPKSPVLQQEVNRLESDVVTAPQSEPYKCPVCLKCVHHRKPASTVCGHVFCSSCIKTALRATCKCPVCQRLITARQIFRIFI</sequence>
<evidence type="ECO:0000259" key="5">
    <source>
        <dbReference type="PROSITE" id="PS50089"/>
    </source>
</evidence>
<dbReference type="Gene3D" id="3.30.40.10">
    <property type="entry name" value="Zinc/RING finger domain, C3HC4 (zinc finger)"/>
    <property type="match status" value="1"/>
</dbReference>
<accession>A0A6J1MMI7</accession>